<keyword evidence="1" id="KW-0472">Membrane</keyword>
<feature type="transmembrane region" description="Helical" evidence="1">
    <location>
        <begin position="15"/>
        <end position="33"/>
    </location>
</feature>
<keyword evidence="1" id="KW-0812">Transmembrane</keyword>
<dbReference type="EMBL" id="JAUCBP010000006">
    <property type="protein sequence ID" value="MDM7859811.1"/>
    <property type="molecule type" value="Genomic_DNA"/>
</dbReference>
<evidence type="ECO:0000256" key="1">
    <source>
        <dbReference type="SAM" id="Phobius"/>
    </source>
</evidence>
<comment type="caution">
    <text evidence="2">The sequence shown here is derived from an EMBL/GenBank/DDBJ whole genome shotgun (WGS) entry which is preliminary data.</text>
</comment>
<evidence type="ECO:0000313" key="3">
    <source>
        <dbReference type="Proteomes" id="UP001234343"/>
    </source>
</evidence>
<name>A0ABT7SUE3_9ALTE</name>
<sequence length="251" mass="29346">MLLRRFMLNLNEQNWLAVILDLVVVILGIFLGLQVTEWNNQRVEDNRSVEYLERILIDFDNNIELQEILIPAFQKRRKQLVETYRFLRAPDDSAYDEQAFITGISTIERDIGIDINITTLNELISAGDLKLIQSAEVRLAIGQLLEKLDRINYVVSRNRRDSSPAVFDIYKRIDRGYGNTDPMLSPRFDIEELRQDKELSALLSIVINNQHDIARMQVRLHQDIINFRNIIARELNKEVIPEHDHTLEILP</sequence>
<accession>A0ABT7SUE3</accession>
<evidence type="ECO:0000313" key="2">
    <source>
        <dbReference type="EMBL" id="MDM7859811.1"/>
    </source>
</evidence>
<keyword evidence="3" id="KW-1185">Reference proteome</keyword>
<protein>
    <submittedName>
        <fullName evidence="2">Uncharacterized protein</fullName>
    </submittedName>
</protein>
<organism evidence="2 3">
    <name type="scientific">Alteromonas arenosi</name>
    <dbReference type="NCBI Taxonomy" id="3055817"/>
    <lineage>
        <taxon>Bacteria</taxon>
        <taxon>Pseudomonadati</taxon>
        <taxon>Pseudomonadota</taxon>
        <taxon>Gammaproteobacteria</taxon>
        <taxon>Alteromonadales</taxon>
        <taxon>Alteromonadaceae</taxon>
        <taxon>Alteromonas/Salinimonas group</taxon>
        <taxon>Alteromonas</taxon>
    </lineage>
</organism>
<dbReference type="RefSeq" id="WP_289363948.1">
    <property type="nucleotide sequence ID" value="NZ_JAUCBP010000006.1"/>
</dbReference>
<reference evidence="2 3" key="1">
    <citation type="submission" date="2023-06" db="EMBL/GenBank/DDBJ databases">
        <title>Alteromonas sp. ASW11-36 isolated from intertidal sand.</title>
        <authorList>
            <person name="Li Y."/>
        </authorList>
    </citation>
    <scope>NUCLEOTIDE SEQUENCE [LARGE SCALE GENOMIC DNA]</scope>
    <source>
        <strain evidence="2 3">ASW11-36</strain>
    </source>
</reference>
<dbReference type="Proteomes" id="UP001234343">
    <property type="component" value="Unassembled WGS sequence"/>
</dbReference>
<keyword evidence="1" id="KW-1133">Transmembrane helix</keyword>
<proteinExistence type="predicted"/>
<gene>
    <name evidence="2" type="ORF">QTP81_04255</name>
</gene>